<protein>
    <submittedName>
        <fullName evidence="2">Uncharacterized protein</fullName>
    </submittedName>
</protein>
<gene>
    <name evidence="2" type="ORF">ILYODFUR_035285</name>
</gene>
<reference evidence="2 3" key="1">
    <citation type="submission" date="2021-06" db="EMBL/GenBank/DDBJ databases">
        <authorList>
            <person name="Palmer J.M."/>
        </authorList>
    </citation>
    <scope>NUCLEOTIDE SEQUENCE [LARGE SCALE GENOMIC DNA]</scope>
    <source>
        <strain evidence="3">if_2019</strain>
        <tissue evidence="2">Muscle</tissue>
    </source>
</reference>
<feature type="compositionally biased region" description="Polar residues" evidence="1">
    <location>
        <begin position="118"/>
        <end position="133"/>
    </location>
</feature>
<feature type="compositionally biased region" description="Polar residues" evidence="1">
    <location>
        <begin position="69"/>
        <end position="106"/>
    </location>
</feature>
<comment type="caution">
    <text evidence="2">The sequence shown here is derived from an EMBL/GenBank/DDBJ whole genome shotgun (WGS) entry which is preliminary data.</text>
</comment>
<keyword evidence="3" id="KW-1185">Reference proteome</keyword>
<evidence type="ECO:0000313" key="3">
    <source>
        <dbReference type="Proteomes" id="UP001482620"/>
    </source>
</evidence>
<evidence type="ECO:0000313" key="2">
    <source>
        <dbReference type="EMBL" id="MEQ2253723.1"/>
    </source>
</evidence>
<dbReference type="Proteomes" id="UP001482620">
    <property type="component" value="Unassembled WGS sequence"/>
</dbReference>
<accession>A0ABV0VBL2</accession>
<evidence type="ECO:0000256" key="1">
    <source>
        <dbReference type="SAM" id="MobiDB-lite"/>
    </source>
</evidence>
<name>A0ABV0VBL2_9TELE</name>
<proteinExistence type="predicted"/>
<dbReference type="EMBL" id="JAHRIQ010099345">
    <property type="protein sequence ID" value="MEQ2253723.1"/>
    <property type="molecule type" value="Genomic_DNA"/>
</dbReference>
<feature type="region of interest" description="Disordered" evidence="1">
    <location>
        <begin position="14"/>
        <end position="133"/>
    </location>
</feature>
<organism evidence="2 3">
    <name type="scientific">Ilyodon furcidens</name>
    <name type="common">goldbreast splitfin</name>
    <dbReference type="NCBI Taxonomy" id="33524"/>
    <lineage>
        <taxon>Eukaryota</taxon>
        <taxon>Metazoa</taxon>
        <taxon>Chordata</taxon>
        <taxon>Craniata</taxon>
        <taxon>Vertebrata</taxon>
        <taxon>Euteleostomi</taxon>
        <taxon>Actinopterygii</taxon>
        <taxon>Neopterygii</taxon>
        <taxon>Teleostei</taxon>
        <taxon>Neoteleostei</taxon>
        <taxon>Acanthomorphata</taxon>
        <taxon>Ovalentaria</taxon>
        <taxon>Atherinomorphae</taxon>
        <taxon>Cyprinodontiformes</taxon>
        <taxon>Goodeidae</taxon>
        <taxon>Ilyodon</taxon>
    </lineage>
</organism>
<sequence>MCTQGFSKQICNSECEEPQTCPPGPETDTEEIRAIHLQSPHPQSTGTPGEPLPGLPQASQRRAGESPRRTTQLPQCRSPRKLQQQAHRLRWQPSTPEQVQQWTQRPETPRHIAPQAEARQSQGAQAPASSHRE</sequence>